<reference evidence="4" key="1">
    <citation type="submission" date="2022-08" db="EMBL/GenBank/DDBJ databases">
        <title>A Global Phylogenomic Analysis of the Shiitake Genus Lentinula.</title>
        <authorList>
            <consortium name="DOE Joint Genome Institute"/>
            <person name="Sierra-Patev S."/>
            <person name="Min B."/>
            <person name="Naranjo-Ortiz M."/>
            <person name="Looney B."/>
            <person name="Konkel Z."/>
            <person name="Slot J.C."/>
            <person name="Sakamoto Y."/>
            <person name="Steenwyk J.L."/>
            <person name="Rokas A."/>
            <person name="Carro J."/>
            <person name="Camarero S."/>
            <person name="Ferreira P."/>
            <person name="Molpeceres G."/>
            <person name="Ruiz-Duenas F.J."/>
            <person name="Serrano A."/>
            <person name="Henrissat B."/>
            <person name="Drula E."/>
            <person name="Hughes K.W."/>
            <person name="Mata J.L."/>
            <person name="Ishikawa N.K."/>
            <person name="Vargas-Isla R."/>
            <person name="Ushijima S."/>
            <person name="Smith C.A."/>
            <person name="Ahrendt S."/>
            <person name="Andreopoulos W."/>
            <person name="He G."/>
            <person name="Labutti K."/>
            <person name="Lipzen A."/>
            <person name="Ng V."/>
            <person name="Riley R."/>
            <person name="Sandor L."/>
            <person name="Barry K."/>
            <person name="Martinez A.T."/>
            <person name="Xiao Y."/>
            <person name="Gibbons J.G."/>
            <person name="Terashima K."/>
            <person name="Grigoriev I.V."/>
            <person name="Hibbett D.S."/>
        </authorList>
    </citation>
    <scope>NUCLEOTIDE SEQUENCE</scope>
    <source>
        <strain evidence="4">RHP3577 ss4</strain>
    </source>
</reference>
<organism evidence="4 5">
    <name type="scientific">Lentinula lateritia</name>
    <dbReference type="NCBI Taxonomy" id="40482"/>
    <lineage>
        <taxon>Eukaryota</taxon>
        <taxon>Fungi</taxon>
        <taxon>Dikarya</taxon>
        <taxon>Basidiomycota</taxon>
        <taxon>Agaricomycotina</taxon>
        <taxon>Agaricomycetes</taxon>
        <taxon>Agaricomycetidae</taxon>
        <taxon>Agaricales</taxon>
        <taxon>Marasmiineae</taxon>
        <taxon>Omphalotaceae</taxon>
        <taxon>Lentinula</taxon>
    </lineage>
</organism>
<evidence type="ECO:0000256" key="3">
    <source>
        <dbReference type="SAM" id="MobiDB-lite"/>
    </source>
</evidence>
<feature type="compositionally biased region" description="Polar residues" evidence="3">
    <location>
        <begin position="112"/>
        <end position="122"/>
    </location>
</feature>
<comment type="subcellular location">
    <subcellularLocation>
        <location evidence="1">Nucleus</location>
    </subcellularLocation>
</comment>
<feature type="region of interest" description="Disordered" evidence="3">
    <location>
        <begin position="76"/>
        <end position="122"/>
    </location>
</feature>
<gene>
    <name evidence="4" type="ORF">C8R41DRAFT_28864</name>
</gene>
<evidence type="ECO:0000313" key="4">
    <source>
        <dbReference type="EMBL" id="KAJ4499578.1"/>
    </source>
</evidence>
<keyword evidence="2" id="KW-0539">Nucleus</keyword>
<comment type="caution">
    <text evidence="4">The sequence shown here is derived from an EMBL/GenBank/DDBJ whole genome shotgun (WGS) entry which is preliminary data.</text>
</comment>
<evidence type="ECO:0000256" key="2">
    <source>
        <dbReference type="ARBA" id="ARBA00023242"/>
    </source>
</evidence>
<dbReference type="Proteomes" id="UP001150217">
    <property type="component" value="Unassembled WGS sequence"/>
</dbReference>
<protein>
    <submittedName>
        <fullName evidence="4">Uncharacterized protein</fullName>
    </submittedName>
</protein>
<dbReference type="PROSITE" id="PS00354">
    <property type="entry name" value="HMGI_Y"/>
    <property type="match status" value="1"/>
</dbReference>
<keyword evidence="5" id="KW-1185">Reference proteome</keyword>
<evidence type="ECO:0000313" key="5">
    <source>
        <dbReference type="Proteomes" id="UP001150217"/>
    </source>
</evidence>
<accession>A0ABQ8VT84</accession>
<dbReference type="EMBL" id="JANVFT010000010">
    <property type="protein sequence ID" value="KAJ4499578.1"/>
    <property type="molecule type" value="Genomic_DNA"/>
</dbReference>
<sequence length="215" mass="24262">MSEAAQTIFSTYEQLRQTVDRALHTQIGNYAQLRIHEQSCLDLSHQVEQFRDYLGGNYTIYQQSLTQMIEDLHSAADTPEDQPDIPGPSFGPSLARPTSERRGRGRPRKSIDPTQLETLSRSRNTREAVGIIFECSGRTIRRRLVDLGLSPAGQPVCQTQQLQDGSYVQEYHPGVSSDLSQLSDNDLDILIQNIHTQFPSFGRRMIDGYLLQSPL</sequence>
<dbReference type="InterPro" id="IPR000637">
    <property type="entry name" value="HMGI/Y_DNA-bd_CS"/>
</dbReference>
<name>A0ABQ8VT84_9AGAR</name>
<proteinExistence type="predicted"/>
<evidence type="ECO:0000256" key="1">
    <source>
        <dbReference type="ARBA" id="ARBA00004123"/>
    </source>
</evidence>